<organism evidence="3 4">
    <name type="scientific">Tessaracoccus defluvii</name>
    <dbReference type="NCBI Taxonomy" id="1285901"/>
    <lineage>
        <taxon>Bacteria</taxon>
        <taxon>Bacillati</taxon>
        <taxon>Actinomycetota</taxon>
        <taxon>Actinomycetes</taxon>
        <taxon>Propionibacteriales</taxon>
        <taxon>Propionibacteriaceae</taxon>
        <taxon>Tessaracoccus</taxon>
    </lineage>
</organism>
<reference evidence="3 4" key="1">
    <citation type="submission" date="2020-08" db="EMBL/GenBank/DDBJ databases">
        <title>Genome sequence of Tessaracoccus defluvii JCM 17540T.</title>
        <authorList>
            <person name="Hyun D.-W."/>
            <person name="Bae J.-W."/>
        </authorList>
    </citation>
    <scope>NUCLEOTIDE SEQUENCE [LARGE SCALE GENOMIC DNA]</scope>
    <source>
        <strain evidence="3 4">JCM 17540</strain>
    </source>
</reference>
<dbReference type="SUPFAM" id="SSF53613">
    <property type="entry name" value="Ribokinase-like"/>
    <property type="match status" value="1"/>
</dbReference>
<feature type="region of interest" description="Disordered" evidence="1">
    <location>
        <begin position="80"/>
        <end position="104"/>
    </location>
</feature>
<dbReference type="RefSeq" id="WP_187720818.1">
    <property type="nucleotide sequence ID" value="NZ_CP060789.1"/>
</dbReference>
<feature type="domain" description="Carbohydrate kinase PfkB" evidence="2">
    <location>
        <begin position="1"/>
        <end position="76"/>
    </location>
</feature>
<evidence type="ECO:0000313" key="4">
    <source>
        <dbReference type="Proteomes" id="UP000516117"/>
    </source>
</evidence>
<proteinExistence type="predicted"/>
<evidence type="ECO:0000313" key="3">
    <source>
        <dbReference type="EMBL" id="QNP55689.1"/>
    </source>
</evidence>
<accession>A0A7H0H573</accession>
<evidence type="ECO:0000259" key="2">
    <source>
        <dbReference type="Pfam" id="PF00294"/>
    </source>
</evidence>
<dbReference type="Pfam" id="PF00294">
    <property type="entry name" value="PfkB"/>
    <property type="match status" value="1"/>
</dbReference>
<dbReference type="KEGG" id="tdf:H9L22_16300"/>
<protein>
    <recommendedName>
        <fullName evidence="2">Carbohydrate kinase PfkB domain-containing protein</fullName>
    </recommendedName>
</protein>
<dbReference type="EMBL" id="CP060789">
    <property type="protein sequence ID" value="QNP55689.1"/>
    <property type="molecule type" value="Genomic_DNA"/>
</dbReference>
<feature type="compositionally biased region" description="Low complexity" evidence="1">
    <location>
        <begin position="83"/>
        <end position="104"/>
    </location>
</feature>
<sequence>MTRLVVIGSVIADQMMTVPSLPERGGDVLAGPVAVQPGGAFNILAAAARLGLPTALAGRLGSGPLGSMLAGALRGLGTELLLPSPTATPAPASGSSSPTGSGPS</sequence>
<dbReference type="InterPro" id="IPR029056">
    <property type="entry name" value="Ribokinase-like"/>
</dbReference>
<dbReference type="Gene3D" id="3.40.1190.20">
    <property type="match status" value="1"/>
</dbReference>
<gene>
    <name evidence="3" type="ORF">H9L22_16300</name>
</gene>
<dbReference type="InterPro" id="IPR011611">
    <property type="entry name" value="PfkB_dom"/>
</dbReference>
<name>A0A7H0H573_9ACTN</name>
<dbReference type="AlphaFoldDB" id="A0A7H0H573"/>
<evidence type="ECO:0000256" key="1">
    <source>
        <dbReference type="SAM" id="MobiDB-lite"/>
    </source>
</evidence>
<dbReference type="Proteomes" id="UP000516117">
    <property type="component" value="Chromosome"/>
</dbReference>
<keyword evidence="4" id="KW-1185">Reference proteome</keyword>